<keyword evidence="1" id="KW-0732">Signal</keyword>
<name>A0AAW6C318_FLAPL</name>
<comment type="caution">
    <text evidence="2">The sequence shown here is derived from an EMBL/GenBank/DDBJ whole genome shotgun (WGS) entry which is preliminary data.</text>
</comment>
<feature type="chain" id="PRO_5043476378" evidence="1">
    <location>
        <begin position="25"/>
        <end position="205"/>
    </location>
</feature>
<dbReference type="AlphaFoldDB" id="A0AAW6C318"/>
<accession>A0AAW6C318</accession>
<evidence type="ECO:0000313" key="3">
    <source>
        <dbReference type="Proteomes" id="UP001211006"/>
    </source>
</evidence>
<evidence type="ECO:0000313" key="2">
    <source>
        <dbReference type="EMBL" id="MDB7906842.1"/>
    </source>
</evidence>
<dbReference type="Proteomes" id="UP001211006">
    <property type="component" value="Unassembled WGS sequence"/>
</dbReference>
<proteinExistence type="predicted"/>
<organism evidence="2 3">
    <name type="scientific">Flavonifractor plautii</name>
    <name type="common">Fusobacterium plautii</name>
    <dbReference type="NCBI Taxonomy" id="292800"/>
    <lineage>
        <taxon>Bacteria</taxon>
        <taxon>Bacillati</taxon>
        <taxon>Bacillota</taxon>
        <taxon>Clostridia</taxon>
        <taxon>Eubacteriales</taxon>
        <taxon>Oscillospiraceae</taxon>
        <taxon>Flavonifractor</taxon>
    </lineage>
</organism>
<dbReference type="PROSITE" id="PS51257">
    <property type="entry name" value="PROKAR_LIPOPROTEIN"/>
    <property type="match status" value="1"/>
</dbReference>
<gene>
    <name evidence="2" type="ORF">PND83_12705</name>
</gene>
<evidence type="ECO:0000256" key="1">
    <source>
        <dbReference type="SAM" id="SignalP"/>
    </source>
</evidence>
<dbReference type="EMBL" id="JAQLWO010000013">
    <property type="protein sequence ID" value="MDB7906842.1"/>
    <property type="molecule type" value="Genomic_DNA"/>
</dbReference>
<feature type="signal peptide" evidence="1">
    <location>
        <begin position="1"/>
        <end position="24"/>
    </location>
</feature>
<dbReference type="RefSeq" id="WP_246960653.1">
    <property type="nucleotide sequence ID" value="NZ_CP095094.1"/>
</dbReference>
<protein>
    <submittedName>
        <fullName evidence="2">Uncharacterized protein</fullName>
    </submittedName>
</protein>
<sequence>MKKFFVLPLSLFLFLMGCSQNVSDFTVSYPIVGTEHNQYFALESQEFLEELNAVIEDLAPSLRLIDSGSDRTVYLSQNGETWKILLHVFSEPELSFGGQEDWIGYIHELELSLYSKDETMAEENGQYIRALIHLFTPGAEEEVEDVLGIYGEPHREAQLTENVTRATFGNVCYTYTSGRNFVVTPYDEELYNSVRETPPSVIRPE</sequence>
<reference evidence="2" key="1">
    <citation type="submission" date="2023-01" db="EMBL/GenBank/DDBJ databases">
        <title>Human gut microbiome strain richness.</title>
        <authorList>
            <person name="Chen-Liaw A."/>
        </authorList>
    </citation>
    <scope>NUCLEOTIDE SEQUENCE</scope>
    <source>
        <strain evidence="2">2225st1_A6_2225SCRN_200828</strain>
    </source>
</reference>